<evidence type="ECO:0000313" key="2">
    <source>
        <dbReference type="EMBL" id="TKX22702.1"/>
    </source>
</evidence>
<dbReference type="AlphaFoldDB" id="A0A4V6DWZ7"/>
<accession>A0A4V6DWZ7</accession>
<organism evidence="2 3">
    <name type="scientific">Elsinoe australis</name>
    <dbReference type="NCBI Taxonomy" id="40998"/>
    <lineage>
        <taxon>Eukaryota</taxon>
        <taxon>Fungi</taxon>
        <taxon>Dikarya</taxon>
        <taxon>Ascomycota</taxon>
        <taxon>Pezizomycotina</taxon>
        <taxon>Dothideomycetes</taxon>
        <taxon>Dothideomycetidae</taxon>
        <taxon>Myriangiales</taxon>
        <taxon>Elsinoaceae</taxon>
        <taxon>Elsinoe</taxon>
    </lineage>
</organism>
<gene>
    <name evidence="2" type="ORF">C1H76_5090</name>
</gene>
<reference evidence="2 3" key="1">
    <citation type="submission" date="2018-02" db="EMBL/GenBank/DDBJ databases">
        <title>Draft genome sequences of Elsinoe sp., causing black scab on jojoba.</title>
        <authorList>
            <person name="Stodart B."/>
            <person name="Jeffress S."/>
            <person name="Ash G."/>
            <person name="Arun Chinnappa K."/>
        </authorList>
    </citation>
    <scope>NUCLEOTIDE SEQUENCE [LARGE SCALE GENOMIC DNA]</scope>
    <source>
        <strain evidence="2 3">Hillstone_2</strain>
    </source>
</reference>
<protein>
    <submittedName>
        <fullName evidence="2">Uncharacterized protein</fullName>
    </submittedName>
</protein>
<sequence>MAELGVRGIPPVAMQLLDYGLPCGAAVGRSAVTKPAQASCSSPGLTPFHSSGTPSQASSPPLKAGLEVQEDILEEDSRDTLLPAVNRSLELIPASNRIKHILVVK</sequence>
<feature type="region of interest" description="Disordered" evidence="1">
    <location>
        <begin position="36"/>
        <end position="64"/>
    </location>
</feature>
<comment type="caution">
    <text evidence="2">The sequence shown here is derived from an EMBL/GenBank/DDBJ whole genome shotgun (WGS) entry which is preliminary data.</text>
</comment>
<evidence type="ECO:0000256" key="1">
    <source>
        <dbReference type="SAM" id="MobiDB-lite"/>
    </source>
</evidence>
<dbReference type="EMBL" id="PTQR01000063">
    <property type="protein sequence ID" value="TKX22702.1"/>
    <property type="molecule type" value="Genomic_DNA"/>
</dbReference>
<proteinExistence type="predicted"/>
<dbReference type="Proteomes" id="UP000308133">
    <property type="component" value="Unassembled WGS sequence"/>
</dbReference>
<evidence type="ECO:0000313" key="3">
    <source>
        <dbReference type="Proteomes" id="UP000308133"/>
    </source>
</evidence>
<feature type="compositionally biased region" description="Polar residues" evidence="1">
    <location>
        <begin position="36"/>
        <end position="59"/>
    </location>
</feature>
<name>A0A4V6DWZ7_9PEZI</name>